<dbReference type="PIRSF" id="PIRSF006066">
    <property type="entry name" value="HI0050"/>
    <property type="match status" value="1"/>
</dbReference>
<dbReference type="Pfam" id="PF06808">
    <property type="entry name" value="DctM"/>
    <property type="match status" value="1"/>
</dbReference>
<protein>
    <recommendedName>
        <fullName evidence="7">TRAP transporter large permease protein</fullName>
    </recommendedName>
</protein>
<feature type="transmembrane region" description="Helical" evidence="7">
    <location>
        <begin position="61"/>
        <end position="80"/>
    </location>
</feature>
<keyword evidence="4 7" id="KW-0812">Transmembrane</keyword>
<dbReference type="AlphaFoldDB" id="A0A5C8PM10"/>
<comment type="caution">
    <text evidence="9">The sequence shown here is derived from an EMBL/GenBank/DDBJ whole genome shotgun (WGS) entry which is preliminary data.</text>
</comment>
<comment type="subcellular location">
    <subcellularLocation>
        <location evidence="1 7">Cell inner membrane</location>
        <topology evidence="1 7">Multi-pass membrane protein</topology>
    </subcellularLocation>
</comment>
<reference evidence="9 10" key="1">
    <citation type="submission" date="2019-06" db="EMBL/GenBank/DDBJ databases">
        <title>New taxonomy in bacterial strain CC-CFT640, isolated from vineyard.</title>
        <authorList>
            <person name="Lin S.-Y."/>
            <person name="Tsai C.-F."/>
            <person name="Young C.-C."/>
        </authorList>
    </citation>
    <scope>NUCLEOTIDE SEQUENCE [LARGE SCALE GENOMIC DNA]</scope>
    <source>
        <strain evidence="9 10">CC-CFT640</strain>
    </source>
</reference>
<evidence type="ECO:0000256" key="5">
    <source>
        <dbReference type="ARBA" id="ARBA00022989"/>
    </source>
</evidence>
<dbReference type="OrthoDB" id="9790209at2"/>
<feature type="transmembrane region" description="Helical" evidence="7">
    <location>
        <begin position="406"/>
        <end position="426"/>
    </location>
</feature>
<comment type="similarity">
    <text evidence="7">Belongs to the TRAP transporter large permease family.</text>
</comment>
<feature type="transmembrane region" description="Helical" evidence="7">
    <location>
        <begin position="319"/>
        <end position="349"/>
    </location>
</feature>
<dbReference type="PANTHER" id="PTHR33362">
    <property type="entry name" value="SIALIC ACID TRAP TRANSPORTER PERMEASE PROTEIN SIAT-RELATED"/>
    <property type="match status" value="1"/>
</dbReference>
<dbReference type="EMBL" id="VDUZ01000014">
    <property type="protein sequence ID" value="TXL75349.1"/>
    <property type="molecule type" value="Genomic_DNA"/>
</dbReference>
<evidence type="ECO:0000256" key="4">
    <source>
        <dbReference type="ARBA" id="ARBA00022692"/>
    </source>
</evidence>
<evidence type="ECO:0000313" key="9">
    <source>
        <dbReference type="EMBL" id="TXL75349.1"/>
    </source>
</evidence>
<evidence type="ECO:0000256" key="7">
    <source>
        <dbReference type="RuleBase" id="RU369079"/>
    </source>
</evidence>
<feature type="domain" description="TRAP C4-dicarboxylate transport system permease DctM subunit" evidence="8">
    <location>
        <begin position="11"/>
        <end position="422"/>
    </location>
</feature>
<keyword evidence="3 7" id="KW-0997">Cell inner membrane</keyword>
<evidence type="ECO:0000256" key="3">
    <source>
        <dbReference type="ARBA" id="ARBA00022519"/>
    </source>
</evidence>
<organism evidence="9 10">
    <name type="scientific">Vineibacter terrae</name>
    <dbReference type="NCBI Taxonomy" id="2586908"/>
    <lineage>
        <taxon>Bacteria</taxon>
        <taxon>Pseudomonadati</taxon>
        <taxon>Pseudomonadota</taxon>
        <taxon>Alphaproteobacteria</taxon>
        <taxon>Hyphomicrobiales</taxon>
        <taxon>Vineibacter</taxon>
    </lineage>
</organism>
<sequence length="431" mass="44828">MNELAVLIVTGLLCLLLVLRVPVSFSILVSASVGLWMVAGSGVLIGILETTPVSSTATYEFVTVPMFLLMAEFVIVSGIADGIFRAAAAWVGRLPGGLAIATALAGAGFGAISGSSTASAATLSATSVPAMLREKYEPRLAYGVVAISGTLAMLIPPSVAMVLYGLIADVSIGALFVGGVVPGLVVALTIILTILVIVWLDPAKAPRIHSYSTTERWQALTVAGPMILLFAGVTGVIYSGIATPTEASAIGAFGAFLIALVTGKLTPQSAVDAALRAGKTTCMILMVIMAAHVLAYFLVLTNVTENLIAWVGSLGLPRWCILLVVYAIFLILGCFLDLAAILVLTIPVVLPLMKSLGYDPIWFGIVVIVLGEVGLVTPPVGLNVFVVARATDQPVAEVFRGVAPHVVAHLFAIAILTIFPELVLWLPNTMK</sequence>
<dbReference type="GO" id="GO:0005886">
    <property type="term" value="C:plasma membrane"/>
    <property type="evidence" value="ECO:0007669"/>
    <property type="project" value="UniProtKB-SubCell"/>
</dbReference>
<feature type="transmembrane region" description="Helical" evidence="7">
    <location>
        <begin position="361"/>
        <end position="386"/>
    </location>
</feature>
<gene>
    <name evidence="9" type="ORF">FHP25_13980</name>
</gene>
<feature type="transmembrane region" description="Helical" evidence="7">
    <location>
        <begin position="30"/>
        <end position="49"/>
    </location>
</feature>
<dbReference type="NCBIfam" id="TIGR00786">
    <property type="entry name" value="dctM"/>
    <property type="match status" value="1"/>
</dbReference>
<evidence type="ECO:0000313" key="10">
    <source>
        <dbReference type="Proteomes" id="UP000321638"/>
    </source>
</evidence>
<dbReference type="InterPro" id="IPR004681">
    <property type="entry name" value="TRAP_DctM"/>
</dbReference>
<dbReference type="PANTHER" id="PTHR33362:SF5">
    <property type="entry name" value="C4-DICARBOXYLATE TRAP TRANSPORTER LARGE PERMEASE PROTEIN DCTM"/>
    <property type="match status" value="1"/>
</dbReference>
<keyword evidence="6 7" id="KW-0472">Membrane</keyword>
<feature type="transmembrane region" description="Helical" evidence="7">
    <location>
        <begin position="277"/>
        <end position="299"/>
    </location>
</feature>
<keyword evidence="10" id="KW-1185">Reference proteome</keyword>
<feature type="transmembrane region" description="Helical" evidence="7">
    <location>
        <begin position="220"/>
        <end position="241"/>
    </location>
</feature>
<feature type="transmembrane region" description="Helical" evidence="7">
    <location>
        <begin position="140"/>
        <end position="167"/>
    </location>
</feature>
<keyword evidence="2" id="KW-1003">Cell membrane</keyword>
<feature type="transmembrane region" description="Helical" evidence="7">
    <location>
        <begin position="100"/>
        <end position="128"/>
    </location>
</feature>
<feature type="transmembrane region" description="Helical" evidence="7">
    <location>
        <begin position="173"/>
        <end position="200"/>
    </location>
</feature>
<dbReference type="InterPro" id="IPR010656">
    <property type="entry name" value="DctM"/>
</dbReference>
<comment type="function">
    <text evidence="7">Part of the tripartite ATP-independent periplasmic (TRAP) transport system.</text>
</comment>
<dbReference type="RefSeq" id="WP_147847564.1">
    <property type="nucleotide sequence ID" value="NZ_VDUZ01000014.1"/>
</dbReference>
<keyword evidence="5 7" id="KW-1133">Transmembrane helix</keyword>
<comment type="subunit">
    <text evidence="7">The complex comprises the extracytoplasmic solute receptor protein and the two transmembrane proteins.</text>
</comment>
<evidence type="ECO:0000256" key="1">
    <source>
        <dbReference type="ARBA" id="ARBA00004429"/>
    </source>
</evidence>
<keyword evidence="7" id="KW-0813">Transport</keyword>
<evidence type="ECO:0000256" key="6">
    <source>
        <dbReference type="ARBA" id="ARBA00023136"/>
    </source>
</evidence>
<feature type="transmembrane region" description="Helical" evidence="7">
    <location>
        <begin position="247"/>
        <end position="265"/>
    </location>
</feature>
<dbReference type="Proteomes" id="UP000321638">
    <property type="component" value="Unassembled WGS sequence"/>
</dbReference>
<evidence type="ECO:0000259" key="8">
    <source>
        <dbReference type="Pfam" id="PF06808"/>
    </source>
</evidence>
<proteinExistence type="inferred from homology"/>
<dbReference type="GO" id="GO:0022857">
    <property type="term" value="F:transmembrane transporter activity"/>
    <property type="evidence" value="ECO:0007669"/>
    <property type="project" value="UniProtKB-UniRule"/>
</dbReference>
<name>A0A5C8PM10_9HYPH</name>
<evidence type="ECO:0000256" key="2">
    <source>
        <dbReference type="ARBA" id="ARBA00022475"/>
    </source>
</evidence>
<accession>A0A5C8PM10</accession>